<comment type="subcellular location">
    <subcellularLocation>
        <location evidence="1">Cell membrane</location>
        <topology evidence="1">Lipid-anchor</topology>
    </subcellularLocation>
</comment>
<dbReference type="Pfam" id="PF16708">
    <property type="entry name" value="LppA"/>
    <property type="match status" value="1"/>
</dbReference>
<gene>
    <name evidence="8" type="ORF">Mkiyose1413_48780</name>
    <name evidence="7" type="ORF">SRL2020028_38660</name>
</gene>
<keyword evidence="6" id="KW-0449">Lipoprotein</keyword>
<evidence type="ECO:0000256" key="5">
    <source>
        <dbReference type="ARBA" id="ARBA00023139"/>
    </source>
</evidence>
<name>A0A9P3QBV9_9MYCO</name>
<keyword evidence="4" id="KW-0472">Membrane</keyword>
<keyword evidence="5" id="KW-0564">Palmitate</keyword>
<dbReference type="EMBL" id="BRXE01000056">
    <property type="protein sequence ID" value="GLB84610.1"/>
    <property type="molecule type" value="Genomic_DNA"/>
</dbReference>
<dbReference type="InterPro" id="IPR032018">
    <property type="entry name" value="LppA/LppB/LprP"/>
</dbReference>
<evidence type="ECO:0000256" key="4">
    <source>
        <dbReference type="ARBA" id="ARBA00023136"/>
    </source>
</evidence>
<keyword evidence="9" id="KW-1185">Reference proteome</keyword>
<keyword evidence="3" id="KW-0732">Signal</keyword>
<keyword evidence="2" id="KW-1003">Cell membrane</keyword>
<comment type="caution">
    <text evidence="8">The sequence shown here is derived from an EMBL/GenBank/DDBJ whole genome shotgun (WGS) entry which is preliminary data.</text>
</comment>
<evidence type="ECO:0000256" key="6">
    <source>
        <dbReference type="ARBA" id="ARBA00023288"/>
    </source>
</evidence>
<dbReference type="RefSeq" id="WP_236975194.1">
    <property type="nucleotide sequence ID" value="NZ_BRXE01000056.1"/>
</dbReference>
<organism evidence="8 9">
    <name type="scientific">Mycobacterium kiyosense</name>
    <dbReference type="NCBI Taxonomy" id="2871094"/>
    <lineage>
        <taxon>Bacteria</taxon>
        <taxon>Bacillati</taxon>
        <taxon>Actinomycetota</taxon>
        <taxon>Actinomycetes</taxon>
        <taxon>Mycobacteriales</taxon>
        <taxon>Mycobacteriaceae</taxon>
        <taxon>Mycobacterium</taxon>
    </lineage>
</organism>
<evidence type="ECO:0000256" key="1">
    <source>
        <dbReference type="ARBA" id="ARBA00004193"/>
    </source>
</evidence>
<protein>
    <recommendedName>
        <fullName evidence="10">Lipoprotein LppV</fullName>
    </recommendedName>
</protein>
<accession>A0A9P3QBV9</accession>
<evidence type="ECO:0000313" key="7">
    <source>
        <dbReference type="EMBL" id="GLB84610.1"/>
    </source>
</evidence>
<evidence type="ECO:0000313" key="8">
    <source>
        <dbReference type="EMBL" id="GLD32995.1"/>
    </source>
</evidence>
<dbReference type="GO" id="GO:0005886">
    <property type="term" value="C:plasma membrane"/>
    <property type="evidence" value="ECO:0007669"/>
    <property type="project" value="UniProtKB-SubCell"/>
</dbReference>
<reference evidence="8" key="1">
    <citation type="submission" date="2022-08" db="EMBL/GenBank/DDBJ databases">
        <title>Mycobacterium kiyosense sp. nov., scotochromogenic slow-glowing species isolated from respiratory specimens.</title>
        <authorList>
            <person name="Fukano H."/>
            <person name="Kazumi Y."/>
            <person name="Sakagami N."/>
            <person name="Ato M."/>
            <person name="Mitarai S."/>
            <person name="Hoshino Y."/>
        </authorList>
    </citation>
    <scope>NUCLEOTIDE SEQUENCE</scope>
    <source>
        <strain evidence="8">1413</strain>
        <strain evidence="7">SRL2020-028</strain>
    </source>
</reference>
<dbReference type="EMBL" id="BRZI01000061">
    <property type="protein sequence ID" value="GLD32995.1"/>
    <property type="molecule type" value="Genomic_DNA"/>
</dbReference>
<sequence length="157" mass="16873">MEQPYPPTPSSDAAHALQQLKALPSLEDTKTQLQSAMDAIAAAASARIPSIRWETLDQGSSDNCQRPYEQTAGQSFFLPQRVAENVAVSEPDWAAIVAAAKDSAAKLDATDVQVMKDQPRDHDVWFSGPTGLSIKVSYGGNLVIAGYTGCRLPNDKK</sequence>
<dbReference type="Gene3D" id="3.30.2030.20">
    <property type="match status" value="1"/>
</dbReference>
<dbReference type="Proteomes" id="UP001064782">
    <property type="component" value="Unassembled WGS sequence"/>
</dbReference>
<dbReference type="GeneID" id="83631366"/>
<evidence type="ECO:0000256" key="2">
    <source>
        <dbReference type="ARBA" id="ARBA00022475"/>
    </source>
</evidence>
<dbReference type="Proteomes" id="UP001165663">
    <property type="component" value="Unassembled WGS sequence"/>
</dbReference>
<dbReference type="AlphaFoldDB" id="A0A9P3QBV9"/>
<proteinExistence type="predicted"/>
<evidence type="ECO:0000256" key="3">
    <source>
        <dbReference type="ARBA" id="ARBA00022729"/>
    </source>
</evidence>
<evidence type="ECO:0008006" key="10">
    <source>
        <dbReference type="Google" id="ProtNLM"/>
    </source>
</evidence>
<evidence type="ECO:0000313" key="9">
    <source>
        <dbReference type="Proteomes" id="UP001064782"/>
    </source>
</evidence>